<dbReference type="NCBIfam" id="TIGR01728">
    <property type="entry name" value="SsuA_fam"/>
    <property type="match status" value="1"/>
</dbReference>
<name>A0ABY9KT79_9BACI</name>
<evidence type="ECO:0000256" key="6">
    <source>
        <dbReference type="ARBA" id="ARBA00022519"/>
    </source>
</evidence>
<dbReference type="PANTHER" id="PTHR30024">
    <property type="entry name" value="ALIPHATIC SULFONATES-BINDING PROTEIN-RELATED"/>
    <property type="match status" value="1"/>
</dbReference>
<dbReference type="InterPro" id="IPR044527">
    <property type="entry name" value="NrtA/CpmA_ABC-bd_dom"/>
</dbReference>
<keyword evidence="6" id="KW-0997">Cell inner membrane</keyword>
<evidence type="ECO:0000256" key="5">
    <source>
        <dbReference type="ARBA" id="ARBA00022475"/>
    </source>
</evidence>
<feature type="signal peptide" evidence="9">
    <location>
        <begin position="1"/>
        <end position="25"/>
    </location>
</feature>
<dbReference type="PANTHER" id="PTHR30024:SF47">
    <property type="entry name" value="TAURINE-BINDING PERIPLASMIC PROTEIN"/>
    <property type="match status" value="1"/>
</dbReference>
<gene>
    <name evidence="10" type="ORF">QR721_10295</name>
</gene>
<evidence type="ECO:0000256" key="9">
    <source>
        <dbReference type="SAM" id="SignalP"/>
    </source>
</evidence>
<dbReference type="PROSITE" id="PS51257">
    <property type="entry name" value="PROKAR_LIPOPROTEIN"/>
    <property type="match status" value="1"/>
</dbReference>
<comment type="subcellular location">
    <subcellularLocation>
        <location evidence="2">Cell inner membrane</location>
    </subcellularLocation>
    <subcellularLocation>
        <location evidence="1">Periplasm</location>
    </subcellularLocation>
</comment>
<dbReference type="RefSeq" id="WP_348026630.1">
    <property type="nucleotide sequence ID" value="NZ_CP129113.1"/>
</dbReference>
<evidence type="ECO:0000256" key="7">
    <source>
        <dbReference type="ARBA" id="ARBA00022729"/>
    </source>
</evidence>
<evidence type="ECO:0000256" key="1">
    <source>
        <dbReference type="ARBA" id="ARBA00004418"/>
    </source>
</evidence>
<keyword evidence="8" id="KW-0472">Membrane</keyword>
<keyword evidence="11" id="KW-1185">Reference proteome</keyword>
<accession>A0ABY9KT79</accession>
<evidence type="ECO:0000256" key="3">
    <source>
        <dbReference type="ARBA" id="ARBA00010742"/>
    </source>
</evidence>
<keyword evidence="5" id="KW-1003">Cell membrane</keyword>
<evidence type="ECO:0000313" key="10">
    <source>
        <dbReference type="EMBL" id="WLV24021.1"/>
    </source>
</evidence>
<organism evidence="10 11">
    <name type="scientific">Aciduricibacillus chroicocephali</name>
    <dbReference type="NCBI Taxonomy" id="3054939"/>
    <lineage>
        <taxon>Bacteria</taxon>
        <taxon>Bacillati</taxon>
        <taxon>Bacillota</taxon>
        <taxon>Bacilli</taxon>
        <taxon>Bacillales</taxon>
        <taxon>Bacillaceae</taxon>
        <taxon>Aciduricibacillus</taxon>
    </lineage>
</organism>
<dbReference type="Gene3D" id="3.40.190.10">
    <property type="entry name" value="Periplasmic binding protein-like II"/>
    <property type="match status" value="2"/>
</dbReference>
<evidence type="ECO:0000313" key="11">
    <source>
        <dbReference type="Proteomes" id="UP001180087"/>
    </source>
</evidence>
<dbReference type="Proteomes" id="UP001180087">
    <property type="component" value="Chromosome"/>
</dbReference>
<dbReference type="EMBL" id="CP129113">
    <property type="protein sequence ID" value="WLV24021.1"/>
    <property type="molecule type" value="Genomic_DNA"/>
</dbReference>
<evidence type="ECO:0000256" key="2">
    <source>
        <dbReference type="ARBA" id="ARBA00004533"/>
    </source>
</evidence>
<dbReference type="InterPro" id="IPR010067">
    <property type="entry name" value="ABC_SsuA_sub-bd"/>
</dbReference>
<comment type="similarity">
    <text evidence="3">Belongs to the bacterial solute-binding protein SsuA/TauA family.</text>
</comment>
<keyword evidence="4" id="KW-0813">Transport</keyword>
<reference evidence="10" key="1">
    <citation type="submission" date="2023-06" db="EMBL/GenBank/DDBJ databases">
        <title>A Treasure from Seagulls: Isolation and Description of Aciduricobacillus qingdaonensis gen. nov., sp. nov., a Rare Obligately Uric Acid-utilizing Member in the Family Bacillaceae.</title>
        <authorList>
            <person name="Liu W."/>
            <person name="Wang B."/>
        </authorList>
    </citation>
    <scope>NUCLEOTIDE SEQUENCE</scope>
    <source>
        <strain evidence="10">44XB</strain>
    </source>
</reference>
<protein>
    <submittedName>
        <fullName evidence="10">Aliphatic sulfonate ABC transporter substrate-binding protein</fullName>
    </submittedName>
</protein>
<evidence type="ECO:0000256" key="8">
    <source>
        <dbReference type="ARBA" id="ARBA00023136"/>
    </source>
</evidence>
<feature type="chain" id="PRO_5045662742" evidence="9">
    <location>
        <begin position="26"/>
        <end position="331"/>
    </location>
</feature>
<proteinExistence type="inferred from homology"/>
<sequence length="331" mass="35484">MKRLLILIGTIVLTSLLAACGNGDASEKAKGKNEVTIGYFPNMTHITTIVGLEKGYFEKEFGSVKIKTKTFTQGGLFMEALATGAIDIGTTGPGPVLNHYTKTPDYHIISGAANGGAVLVASKKSGINSIKDFDGKKIAIPGLGNTQDLMLRDELKSAGLKAKTNGGTVELHPTAPADMPTLFRQNSVAAAAVPEPWGYALEKQGGKIIADWKDFAWGKDTPVTVVATSSGYLKNNKKQAEAFLKAHEEAIQFINEHPDEAKKLVSKHIEKLTGQALAADELDAAFARMKVTDKVDEKVVQEMANVSKQANYIPNSKIKGMIDLSLLQKSK</sequence>
<dbReference type="Pfam" id="PF13379">
    <property type="entry name" value="NMT1_2"/>
    <property type="match status" value="1"/>
</dbReference>
<dbReference type="SUPFAM" id="SSF53850">
    <property type="entry name" value="Periplasmic binding protein-like II"/>
    <property type="match status" value="1"/>
</dbReference>
<dbReference type="CDD" id="cd13553">
    <property type="entry name" value="PBP2_NrtA_CpmA_like"/>
    <property type="match status" value="1"/>
</dbReference>
<keyword evidence="7 9" id="KW-0732">Signal</keyword>
<evidence type="ECO:0000256" key="4">
    <source>
        <dbReference type="ARBA" id="ARBA00022448"/>
    </source>
</evidence>